<dbReference type="AlphaFoldDB" id="A0A8X7T6A0"/>
<dbReference type="Pfam" id="PF02779">
    <property type="entry name" value="Transket_pyr"/>
    <property type="match status" value="1"/>
</dbReference>
<comment type="catalytic activity">
    <reaction evidence="5">
        <text>N(6)-[(R)-lipoyl]-L-lysyl-[protein] + 3-methyl-2-oxobutanoate + H(+) = N(6)-[(R)-S(8)-2-methylpropanoyldihydrolipoyl]-L-lysyl-[protein] + CO2</text>
        <dbReference type="Rhea" id="RHEA:13457"/>
        <dbReference type="Rhea" id="RHEA-COMP:10474"/>
        <dbReference type="Rhea" id="RHEA-COMP:10497"/>
        <dbReference type="ChEBI" id="CHEBI:11851"/>
        <dbReference type="ChEBI" id="CHEBI:15378"/>
        <dbReference type="ChEBI" id="CHEBI:16526"/>
        <dbReference type="ChEBI" id="CHEBI:83099"/>
        <dbReference type="ChEBI" id="CHEBI:83142"/>
        <dbReference type="EC" id="1.2.4.4"/>
    </reaction>
    <physiologicalReaction direction="left-to-right" evidence="5">
        <dbReference type="Rhea" id="RHEA:13458"/>
    </physiologicalReaction>
</comment>
<dbReference type="SMART" id="SM00861">
    <property type="entry name" value="Transket_pyr"/>
    <property type="match status" value="1"/>
</dbReference>
<dbReference type="GO" id="GO:0006091">
    <property type="term" value="P:generation of precursor metabolites and energy"/>
    <property type="evidence" value="ECO:0007669"/>
    <property type="project" value="UniProtKB-ARBA"/>
</dbReference>
<feature type="region of interest" description="Disordered" evidence="6">
    <location>
        <begin position="387"/>
        <end position="420"/>
    </location>
</feature>
<reference evidence="8" key="2">
    <citation type="journal article" date="2019" name="IMA Fungus">
        <title>Genome sequencing and comparison of five Tilletia species to identify candidate genes for the detection of regulated species infecting wheat.</title>
        <authorList>
            <person name="Nguyen H.D.T."/>
            <person name="Sultana T."/>
            <person name="Kesanakurti P."/>
            <person name="Hambleton S."/>
        </authorList>
    </citation>
    <scope>NUCLEOTIDE SEQUENCE</scope>
    <source>
        <strain evidence="8">DAOMC 236422</strain>
    </source>
</reference>
<comment type="caution">
    <text evidence="8">The sequence shown here is derived from an EMBL/GenBank/DDBJ whole genome shotgun (WGS) entry which is preliminary data.</text>
</comment>
<evidence type="ECO:0000256" key="2">
    <source>
        <dbReference type="ARBA" id="ARBA00008889"/>
    </source>
</evidence>
<evidence type="ECO:0000259" key="7">
    <source>
        <dbReference type="SMART" id="SM00861"/>
    </source>
</evidence>
<dbReference type="PANTHER" id="PTHR42980:SF1">
    <property type="entry name" value="2-OXOISOVALERATE DEHYDROGENASE SUBUNIT BETA, MITOCHONDRIAL"/>
    <property type="match status" value="1"/>
</dbReference>
<feature type="compositionally biased region" description="Low complexity" evidence="6">
    <location>
        <begin position="128"/>
        <end position="170"/>
    </location>
</feature>
<dbReference type="EMBL" id="LWDG02000064">
    <property type="protein sequence ID" value="KAE8270089.1"/>
    <property type="molecule type" value="Genomic_DNA"/>
</dbReference>
<dbReference type="Pfam" id="PF02780">
    <property type="entry name" value="Transketolase_C"/>
    <property type="match status" value="1"/>
</dbReference>
<dbReference type="PANTHER" id="PTHR42980">
    <property type="entry name" value="2-OXOISOVALERATE DEHYDROGENASE SUBUNIT BETA-RELATED"/>
    <property type="match status" value="1"/>
</dbReference>
<dbReference type="SUPFAM" id="SSF160369">
    <property type="entry name" value="Ribosomal protein L10-like"/>
    <property type="match status" value="1"/>
</dbReference>
<gene>
    <name evidence="8" type="ORF">A4X09_0g2243</name>
</gene>
<comment type="similarity">
    <text evidence="2">Belongs to the universal ribosomal protein uL10 family.</text>
</comment>
<dbReference type="InterPro" id="IPR033248">
    <property type="entry name" value="Transketolase_C"/>
</dbReference>
<dbReference type="SUPFAM" id="SSF52518">
    <property type="entry name" value="Thiamin diphosphate-binding fold (THDP-binding)"/>
    <property type="match status" value="1"/>
</dbReference>
<dbReference type="SUPFAM" id="SSF52922">
    <property type="entry name" value="TK C-terminal domain-like"/>
    <property type="match status" value="1"/>
</dbReference>
<evidence type="ECO:0000256" key="3">
    <source>
        <dbReference type="ARBA" id="ARBA00012277"/>
    </source>
</evidence>
<name>A0A8X7T6A0_9BASI</name>
<evidence type="ECO:0000256" key="6">
    <source>
        <dbReference type="SAM" id="MobiDB-lite"/>
    </source>
</evidence>
<evidence type="ECO:0000256" key="1">
    <source>
        <dbReference type="ARBA" id="ARBA00001964"/>
    </source>
</evidence>
<proteinExistence type="inferred from homology"/>
<evidence type="ECO:0000256" key="4">
    <source>
        <dbReference type="ARBA" id="ARBA00023002"/>
    </source>
</evidence>
<comment type="cofactor">
    <cofactor evidence="1">
        <name>thiamine diphosphate</name>
        <dbReference type="ChEBI" id="CHEBI:58937"/>
    </cofactor>
</comment>
<evidence type="ECO:0000313" key="8">
    <source>
        <dbReference type="EMBL" id="KAE8270089.1"/>
    </source>
</evidence>
<feature type="region of interest" description="Disordered" evidence="6">
    <location>
        <begin position="293"/>
        <end position="319"/>
    </location>
</feature>
<feature type="region of interest" description="Disordered" evidence="6">
    <location>
        <begin position="128"/>
        <end position="173"/>
    </location>
</feature>
<dbReference type="FunFam" id="3.40.50.970:FF:000001">
    <property type="entry name" value="Pyruvate dehydrogenase E1 beta subunit"/>
    <property type="match status" value="1"/>
</dbReference>
<feature type="domain" description="Transketolase-like pyrimidine-binding" evidence="7">
    <location>
        <begin position="462"/>
        <end position="641"/>
    </location>
</feature>
<dbReference type="InterPro" id="IPR043141">
    <property type="entry name" value="Ribosomal_uL10-like_sf"/>
</dbReference>
<dbReference type="InterPro" id="IPR009014">
    <property type="entry name" value="Transketo_C/PFOR_II"/>
</dbReference>
<dbReference type="InterPro" id="IPR005475">
    <property type="entry name" value="Transketolase-like_Pyr-bd"/>
</dbReference>
<keyword evidence="4" id="KW-0560">Oxidoreductase</keyword>
<feature type="compositionally biased region" description="Polar residues" evidence="6">
    <location>
        <begin position="68"/>
        <end position="80"/>
    </location>
</feature>
<dbReference type="Gene3D" id="3.30.70.1730">
    <property type="match status" value="1"/>
</dbReference>
<feature type="compositionally biased region" description="Low complexity" evidence="6">
    <location>
        <begin position="1"/>
        <end position="53"/>
    </location>
</feature>
<dbReference type="Proteomes" id="UP000078113">
    <property type="component" value="Unassembled WGS sequence"/>
</dbReference>
<organism evidence="8 9">
    <name type="scientific">Tilletia walkeri</name>
    <dbReference type="NCBI Taxonomy" id="117179"/>
    <lineage>
        <taxon>Eukaryota</taxon>
        <taxon>Fungi</taxon>
        <taxon>Dikarya</taxon>
        <taxon>Basidiomycota</taxon>
        <taxon>Ustilaginomycotina</taxon>
        <taxon>Exobasidiomycetes</taxon>
        <taxon>Tilletiales</taxon>
        <taxon>Tilletiaceae</taxon>
        <taxon>Tilletia</taxon>
    </lineage>
</organism>
<reference evidence="8" key="1">
    <citation type="submission" date="2016-04" db="EMBL/GenBank/DDBJ databases">
        <authorList>
            <person name="Nguyen H.D."/>
            <person name="Samba Siva P."/>
            <person name="Cullis J."/>
            <person name="Levesque C.A."/>
            <person name="Hambleton S."/>
        </authorList>
    </citation>
    <scope>NUCLEOTIDE SEQUENCE</scope>
    <source>
        <strain evidence="8">DAOMC 236422</strain>
    </source>
</reference>
<keyword evidence="9" id="KW-1185">Reference proteome</keyword>
<evidence type="ECO:0000313" key="9">
    <source>
        <dbReference type="Proteomes" id="UP000078113"/>
    </source>
</evidence>
<dbReference type="GO" id="GO:0003863">
    <property type="term" value="F:branched-chain 2-oxo acid dehydrogenase activity"/>
    <property type="evidence" value="ECO:0007669"/>
    <property type="project" value="UniProtKB-EC"/>
</dbReference>
<evidence type="ECO:0000256" key="5">
    <source>
        <dbReference type="ARBA" id="ARBA00051764"/>
    </source>
</evidence>
<dbReference type="GO" id="GO:0009083">
    <property type="term" value="P:branched-chain amino acid catabolic process"/>
    <property type="evidence" value="ECO:0007669"/>
    <property type="project" value="TreeGrafter"/>
</dbReference>
<dbReference type="InterPro" id="IPR029061">
    <property type="entry name" value="THDP-binding"/>
</dbReference>
<dbReference type="Gene3D" id="3.40.50.920">
    <property type="match status" value="1"/>
</dbReference>
<dbReference type="CDD" id="cd07036">
    <property type="entry name" value="TPP_PYR_E1-PDHc-beta_like"/>
    <property type="match status" value="1"/>
</dbReference>
<sequence>MLTAARSTASSTMRSALSAVPASARRRYATAAAASTSSSPSSSSSARPSPIASLLRTTPAAALDTPGLTFTNNTGSASSNRHPHAPGPQTANINMCTVRIHSAPSSPSPVARIASAAIVGPSSSSSLSSSLSLSSSRPQPSLRSFSTSASSRATPTSTSSVTASSPAGAAPLPPLKVVRKTYSPTRKYPQRKTFLYNAYARLLASSNLLVLLQYGNLTVAEWNKLRADLAAVPLPTGSHPGTPRAGIVAVRASLLSALLKAHPNKQVQELSHPCSGPLAFLFFPSAALTNSVASEQKDDKEGNAPAVADSQSASPPTIDDIDPRYVEKVLVVLDRAFGGKPVPVPSKNLDPFAPTSTAAGTPGLLGNPRLLPLGALFYPARAVQPAASVDGKEEEESSRPQPASSAIPSGLAPVPDSEHPPTRLMPVLSLRAIAAHVPDIHTLRAQMVGLLGAPAQSLVGVLNSAGGAGLAIRDAQAHALSADQTACVFGEDVAFGGVFRATMGLAEEFGRERVFNTPLTEQGIVGFGIGMADMGHTAVAELQFADYIFPAYDQIVNEAAKYNYRSGGTFSAGKLTIRSPCMSVGHGGHYHSQSVEQFFMPVPGLKVVIPRSPLQAKGLLLSSIRDPNPVIFLEPKILYRSSVEHVPEDDFTLPLSSAETVVEGADITLLSWGAPLYSCAQAMEMLKNPGPGVAQHVPQSLRDAKVELIDLRTILPWDREAIVKSVNKTQRIVIVHEAPVTAGVGAEIGAHIQERCFLRLEAPVCRIGGWDTPFPLHEAFYKPEAVRILDGLVRTLTY</sequence>
<protein>
    <recommendedName>
        <fullName evidence="3">3-methyl-2-oxobutanoate dehydrogenase (2-methylpropanoyl-transferring)</fullName>
        <ecNumber evidence="3">1.2.4.4</ecNumber>
    </recommendedName>
</protein>
<dbReference type="EC" id="1.2.4.4" evidence="3"/>
<dbReference type="Gene3D" id="3.40.50.970">
    <property type="match status" value="1"/>
</dbReference>
<accession>A0A8X7T6A0</accession>
<feature type="region of interest" description="Disordered" evidence="6">
    <location>
        <begin position="1"/>
        <end position="91"/>
    </location>
</feature>
<dbReference type="GO" id="GO:0007584">
    <property type="term" value="P:response to nutrient"/>
    <property type="evidence" value="ECO:0007669"/>
    <property type="project" value="TreeGrafter"/>
</dbReference>